<protein>
    <recommendedName>
        <fullName evidence="3">Aminoglycoside phosphotransferase domain-containing protein</fullName>
    </recommendedName>
</protein>
<feature type="non-terminal residue" evidence="1">
    <location>
        <position position="1"/>
    </location>
</feature>
<feature type="non-terminal residue" evidence="1">
    <location>
        <position position="197"/>
    </location>
</feature>
<dbReference type="EMBL" id="KN832124">
    <property type="protein sequence ID" value="KIN93935.1"/>
    <property type="molecule type" value="Genomic_DNA"/>
</dbReference>
<dbReference type="GO" id="GO:0005739">
    <property type="term" value="C:mitochondrion"/>
    <property type="evidence" value="ECO:0007669"/>
    <property type="project" value="TreeGrafter"/>
</dbReference>
<keyword evidence="2" id="KW-1185">Reference proteome</keyword>
<evidence type="ECO:0008006" key="3">
    <source>
        <dbReference type="Google" id="ProtNLM"/>
    </source>
</evidence>
<dbReference type="HOGENOM" id="CLU_1195047_0_0_1"/>
<dbReference type="AlphaFoldDB" id="A0A0C3NDT2"/>
<reference evidence="1 2" key="1">
    <citation type="submission" date="2014-04" db="EMBL/GenBank/DDBJ databases">
        <authorList>
            <consortium name="DOE Joint Genome Institute"/>
            <person name="Kuo A."/>
            <person name="Kohler A."/>
            <person name="Costa M.D."/>
            <person name="Nagy L.G."/>
            <person name="Floudas D."/>
            <person name="Copeland A."/>
            <person name="Barry K.W."/>
            <person name="Cichocki N."/>
            <person name="Veneault-Fourrey C."/>
            <person name="LaButti K."/>
            <person name="Lindquist E.A."/>
            <person name="Lipzen A."/>
            <person name="Lundell T."/>
            <person name="Morin E."/>
            <person name="Murat C."/>
            <person name="Sun H."/>
            <person name="Tunlid A."/>
            <person name="Henrissat B."/>
            <person name="Grigoriev I.V."/>
            <person name="Hibbett D.S."/>
            <person name="Martin F."/>
            <person name="Nordberg H.P."/>
            <person name="Cantor M.N."/>
            <person name="Hua S.X."/>
        </authorList>
    </citation>
    <scope>NUCLEOTIDE SEQUENCE [LARGE SCALE GENOMIC DNA]</scope>
    <source>
        <strain evidence="1 2">Marx 270</strain>
    </source>
</reference>
<dbReference type="PANTHER" id="PTHR36091">
    <property type="entry name" value="ALTERED INHERITANCE OF MITOCHONDRIA PROTEIN 9, MITOCHONDRIAL"/>
    <property type="match status" value="1"/>
</dbReference>
<proteinExistence type="predicted"/>
<accession>A0A0C3NDT2</accession>
<dbReference type="PANTHER" id="PTHR36091:SF1">
    <property type="entry name" value="ALTERED INHERITANCE OF MITOCHONDRIA PROTEIN 9, MITOCHONDRIAL"/>
    <property type="match status" value="1"/>
</dbReference>
<dbReference type="InParanoid" id="A0A0C3NDT2"/>
<dbReference type="Proteomes" id="UP000054217">
    <property type="component" value="Unassembled WGS sequence"/>
</dbReference>
<name>A0A0C3NDT2_PISTI</name>
<sequence>LAVAKDDTVLTFSYDGEADPDTFSLNQLWVLVNSHFGKACNLKKLVEGSYHKVYDVHQEDGTSLGVVHVAAPAFLKDKLKSEVVTFKYLASQTQIPISQVYTWNLDASNPVGAEYMFMQTVPGISANAKWDTLLMSVKEHVVSQVAEYLKVMFVLCFNHTGALYLSPEDDVHVGPIIGIPFYHAADGIICVPKAEAP</sequence>
<organism evidence="1 2">
    <name type="scientific">Pisolithus tinctorius Marx 270</name>
    <dbReference type="NCBI Taxonomy" id="870435"/>
    <lineage>
        <taxon>Eukaryota</taxon>
        <taxon>Fungi</taxon>
        <taxon>Dikarya</taxon>
        <taxon>Basidiomycota</taxon>
        <taxon>Agaricomycotina</taxon>
        <taxon>Agaricomycetes</taxon>
        <taxon>Agaricomycetidae</taxon>
        <taxon>Boletales</taxon>
        <taxon>Sclerodermatineae</taxon>
        <taxon>Pisolithaceae</taxon>
        <taxon>Pisolithus</taxon>
    </lineage>
</organism>
<evidence type="ECO:0000313" key="2">
    <source>
        <dbReference type="Proteomes" id="UP000054217"/>
    </source>
</evidence>
<dbReference type="OrthoDB" id="10003767at2759"/>
<reference evidence="2" key="2">
    <citation type="submission" date="2015-01" db="EMBL/GenBank/DDBJ databases">
        <title>Evolutionary Origins and Diversification of the Mycorrhizal Mutualists.</title>
        <authorList>
            <consortium name="DOE Joint Genome Institute"/>
            <consortium name="Mycorrhizal Genomics Consortium"/>
            <person name="Kohler A."/>
            <person name="Kuo A."/>
            <person name="Nagy L.G."/>
            <person name="Floudas D."/>
            <person name="Copeland A."/>
            <person name="Barry K.W."/>
            <person name="Cichocki N."/>
            <person name="Veneault-Fourrey C."/>
            <person name="LaButti K."/>
            <person name="Lindquist E.A."/>
            <person name="Lipzen A."/>
            <person name="Lundell T."/>
            <person name="Morin E."/>
            <person name="Murat C."/>
            <person name="Riley R."/>
            <person name="Ohm R."/>
            <person name="Sun H."/>
            <person name="Tunlid A."/>
            <person name="Henrissat B."/>
            <person name="Grigoriev I.V."/>
            <person name="Hibbett D.S."/>
            <person name="Martin F."/>
        </authorList>
    </citation>
    <scope>NUCLEOTIDE SEQUENCE [LARGE SCALE GENOMIC DNA]</scope>
    <source>
        <strain evidence="2">Marx 270</strain>
    </source>
</reference>
<gene>
    <name evidence="1" type="ORF">M404DRAFT_81191</name>
</gene>
<dbReference type="STRING" id="870435.A0A0C3NDT2"/>
<evidence type="ECO:0000313" key="1">
    <source>
        <dbReference type="EMBL" id="KIN93935.1"/>
    </source>
</evidence>
<dbReference type="InterPro" id="IPR051035">
    <property type="entry name" value="Mito_inheritance_9"/>
</dbReference>